<dbReference type="AlphaFoldDB" id="A0A087GUR3"/>
<dbReference type="Gene3D" id="1.20.1280.50">
    <property type="match status" value="1"/>
</dbReference>
<keyword evidence="3" id="KW-1185">Reference proteome</keyword>
<reference evidence="3" key="1">
    <citation type="journal article" date="2015" name="Nat. Plants">
        <title>Genome expansion of Arabis alpina linked with retrotransposition and reduced symmetric DNA methylation.</title>
        <authorList>
            <person name="Willing E.M."/>
            <person name="Rawat V."/>
            <person name="Mandakova T."/>
            <person name="Maumus F."/>
            <person name="James G.V."/>
            <person name="Nordstroem K.J."/>
            <person name="Becker C."/>
            <person name="Warthmann N."/>
            <person name="Chica C."/>
            <person name="Szarzynska B."/>
            <person name="Zytnicki M."/>
            <person name="Albani M.C."/>
            <person name="Kiefer C."/>
            <person name="Bergonzi S."/>
            <person name="Castaings L."/>
            <person name="Mateos J.L."/>
            <person name="Berns M.C."/>
            <person name="Bujdoso N."/>
            <person name="Piofczyk T."/>
            <person name="de Lorenzo L."/>
            <person name="Barrero-Sicilia C."/>
            <person name="Mateos I."/>
            <person name="Piednoel M."/>
            <person name="Hagmann J."/>
            <person name="Chen-Min-Tao R."/>
            <person name="Iglesias-Fernandez R."/>
            <person name="Schuster S.C."/>
            <person name="Alonso-Blanco C."/>
            <person name="Roudier F."/>
            <person name="Carbonero P."/>
            <person name="Paz-Ares J."/>
            <person name="Davis S.J."/>
            <person name="Pecinka A."/>
            <person name="Quesneville H."/>
            <person name="Colot V."/>
            <person name="Lysak M.A."/>
            <person name="Weigel D."/>
            <person name="Coupland G."/>
            <person name="Schneeberger K."/>
        </authorList>
    </citation>
    <scope>NUCLEOTIDE SEQUENCE [LARGE SCALE GENOMIC DNA]</scope>
    <source>
        <strain evidence="3">cv. Pajares</strain>
    </source>
</reference>
<dbReference type="InterPro" id="IPR001810">
    <property type="entry name" value="F-box_dom"/>
</dbReference>
<dbReference type="Proteomes" id="UP000029120">
    <property type="component" value="Chromosome 5"/>
</dbReference>
<proteinExistence type="predicted"/>
<dbReference type="InterPro" id="IPR006566">
    <property type="entry name" value="FBD"/>
</dbReference>
<dbReference type="Pfam" id="PF24758">
    <property type="entry name" value="LRR_At5g56370"/>
    <property type="match status" value="1"/>
</dbReference>
<evidence type="ECO:0000313" key="2">
    <source>
        <dbReference type="EMBL" id="KFK33615.1"/>
    </source>
</evidence>
<dbReference type="InterPro" id="IPR050232">
    <property type="entry name" value="FBL13/AtMIF1-like"/>
</dbReference>
<dbReference type="SMART" id="SM00256">
    <property type="entry name" value="FBOX"/>
    <property type="match status" value="1"/>
</dbReference>
<dbReference type="InterPro" id="IPR053781">
    <property type="entry name" value="F-box_AtFBL13-like"/>
</dbReference>
<dbReference type="SUPFAM" id="SSF52058">
    <property type="entry name" value="L domain-like"/>
    <property type="match status" value="1"/>
</dbReference>
<gene>
    <name evidence="2" type="ordered locus">AALP_Aa5g036900</name>
</gene>
<dbReference type="eggNOG" id="ENOG502RYTW">
    <property type="taxonomic scope" value="Eukaryota"/>
</dbReference>
<organism evidence="2 3">
    <name type="scientific">Arabis alpina</name>
    <name type="common">Alpine rock-cress</name>
    <dbReference type="NCBI Taxonomy" id="50452"/>
    <lineage>
        <taxon>Eukaryota</taxon>
        <taxon>Viridiplantae</taxon>
        <taxon>Streptophyta</taxon>
        <taxon>Embryophyta</taxon>
        <taxon>Tracheophyta</taxon>
        <taxon>Spermatophyta</taxon>
        <taxon>Magnoliopsida</taxon>
        <taxon>eudicotyledons</taxon>
        <taxon>Gunneridae</taxon>
        <taxon>Pentapetalae</taxon>
        <taxon>rosids</taxon>
        <taxon>malvids</taxon>
        <taxon>Brassicales</taxon>
        <taxon>Brassicaceae</taxon>
        <taxon>Arabideae</taxon>
        <taxon>Arabis</taxon>
    </lineage>
</organism>
<protein>
    <recommendedName>
        <fullName evidence="1">F-box domain-containing protein</fullName>
    </recommendedName>
</protein>
<dbReference type="PROSITE" id="PS50181">
    <property type="entry name" value="FBOX"/>
    <property type="match status" value="1"/>
</dbReference>
<dbReference type="PANTHER" id="PTHR31900:SF34">
    <property type="entry name" value="EMB|CAB62440.1-RELATED"/>
    <property type="match status" value="1"/>
</dbReference>
<dbReference type="EMBL" id="CM002873">
    <property type="protein sequence ID" value="KFK33615.1"/>
    <property type="molecule type" value="Genomic_DNA"/>
</dbReference>
<dbReference type="Gene3D" id="3.80.10.10">
    <property type="entry name" value="Ribonuclease Inhibitor"/>
    <property type="match status" value="1"/>
</dbReference>
<dbReference type="InterPro" id="IPR036047">
    <property type="entry name" value="F-box-like_dom_sf"/>
</dbReference>
<dbReference type="Pfam" id="PF00646">
    <property type="entry name" value="F-box"/>
    <property type="match status" value="1"/>
</dbReference>
<accession>A0A087GUR3</accession>
<dbReference type="PANTHER" id="PTHR31900">
    <property type="entry name" value="F-BOX/RNI SUPERFAMILY PROTEIN-RELATED"/>
    <property type="match status" value="1"/>
</dbReference>
<evidence type="ECO:0000313" key="3">
    <source>
        <dbReference type="Proteomes" id="UP000029120"/>
    </source>
</evidence>
<feature type="domain" description="F-box" evidence="1">
    <location>
        <begin position="8"/>
        <end position="44"/>
    </location>
</feature>
<name>A0A087GUR3_ARAAL</name>
<dbReference type="InterPro" id="IPR055411">
    <property type="entry name" value="LRR_FXL15/At3g58940/PEG3-like"/>
</dbReference>
<sequence length="376" mass="43079">MKRCLRNEDRISHLPEALLVHILSMLSTKDVVATSALSKQWKSLWKIVPKIKLELIGMSIGIAYARHLRELVLDVRSEIGNFTFPSSLYNCKTLETLILRNWVLLDVPSPVCLKSLRTLHLDDVNYKDDASVVNLLSGCPNLENLVVYRGDQQDVKLFIIAVPSLQRLTIYDGYNWYGVPDEDIGGYVINAPCLKYLKIQGFLGLQFRLIENALELVDADIINVSITIDQKLLESLTSVKRLSLTSSPLELSTHKVEWWNLLLVMLDSSPKLQVLKLISEKYCVEKHMACEKWNQRKNVSECLIRHLETFVWNGYTKQLEKEKEVAKYILRNANHLKRATISVRDLNSDERLEMLEELESVARASKSSCKLLLLSE</sequence>
<dbReference type="SMART" id="SM00579">
    <property type="entry name" value="FBD"/>
    <property type="match status" value="1"/>
</dbReference>
<dbReference type="SUPFAM" id="SSF81383">
    <property type="entry name" value="F-box domain"/>
    <property type="match status" value="1"/>
</dbReference>
<dbReference type="InterPro" id="IPR032675">
    <property type="entry name" value="LRR_dom_sf"/>
</dbReference>
<dbReference type="OrthoDB" id="594804at2759"/>
<evidence type="ECO:0000259" key="1">
    <source>
        <dbReference type="PROSITE" id="PS50181"/>
    </source>
</evidence>
<dbReference type="Gramene" id="KFK33615">
    <property type="protein sequence ID" value="KFK33615"/>
    <property type="gene ID" value="AALP_AA5G036900"/>
</dbReference>
<dbReference type="OMA" id="FRISLMI"/>
<dbReference type="CDD" id="cd22160">
    <property type="entry name" value="F-box_AtFBL13-like"/>
    <property type="match status" value="1"/>
</dbReference>
<dbReference type="Pfam" id="PF08387">
    <property type="entry name" value="FBD"/>
    <property type="match status" value="1"/>
</dbReference>